<sequence length="161" mass="17190">MAKPFSRRTSLLVVAGIVAAALGLPYLGQMVFEPWARSPSGAPTLTGYWAGTVTFPGKGRVRVAMELYAPIHARRCGNCPEVKGDLKVCASGHPVGYEVWGHVSDRRASSFSLLGRTSGASLGGLEGWWQGGDTLTVSLTDQAPGRWQLHRATESIFTDAC</sequence>
<dbReference type="EMBL" id="JBICRM010000038">
    <property type="protein sequence ID" value="MFG1709679.1"/>
    <property type="molecule type" value="Genomic_DNA"/>
</dbReference>
<protein>
    <recommendedName>
        <fullName evidence="3">DUF2147 domain-containing protein</fullName>
    </recommendedName>
</protein>
<dbReference type="Proteomes" id="UP001603978">
    <property type="component" value="Unassembled WGS sequence"/>
</dbReference>
<gene>
    <name evidence="1" type="ORF">ACFLIM_41505</name>
</gene>
<evidence type="ECO:0000313" key="1">
    <source>
        <dbReference type="EMBL" id="MFG1709679.1"/>
    </source>
</evidence>
<organism evidence="1 2">
    <name type="scientific">Nonomuraea marmarensis</name>
    <dbReference type="NCBI Taxonomy" id="3351344"/>
    <lineage>
        <taxon>Bacteria</taxon>
        <taxon>Bacillati</taxon>
        <taxon>Actinomycetota</taxon>
        <taxon>Actinomycetes</taxon>
        <taxon>Streptosporangiales</taxon>
        <taxon>Streptosporangiaceae</taxon>
        <taxon>Nonomuraea</taxon>
    </lineage>
</organism>
<proteinExistence type="predicted"/>
<comment type="caution">
    <text evidence="1">The sequence shown here is derived from an EMBL/GenBank/DDBJ whole genome shotgun (WGS) entry which is preliminary data.</text>
</comment>
<evidence type="ECO:0008006" key="3">
    <source>
        <dbReference type="Google" id="ProtNLM"/>
    </source>
</evidence>
<reference evidence="1 2" key="1">
    <citation type="submission" date="2024-10" db="EMBL/GenBank/DDBJ databases">
        <authorList>
            <person name="Topkara A.R."/>
            <person name="Saygin H."/>
        </authorList>
    </citation>
    <scope>NUCLEOTIDE SEQUENCE [LARGE SCALE GENOMIC DNA]</scope>
    <source>
        <strain evidence="1 2">M3C6</strain>
    </source>
</reference>
<evidence type="ECO:0000313" key="2">
    <source>
        <dbReference type="Proteomes" id="UP001603978"/>
    </source>
</evidence>
<accession>A0ABW7ARK3</accession>
<name>A0ABW7ARK3_9ACTN</name>
<keyword evidence="2" id="KW-1185">Reference proteome</keyword>
<dbReference type="RefSeq" id="WP_393174692.1">
    <property type="nucleotide sequence ID" value="NZ_JBICRM010000038.1"/>
</dbReference>